<sequence>MKKFILGLTIGIIVSISSVAYAADSVSVNPKDHGYEVLNNFNIIADAQFTAKAGHLNVVKEGDHTKIEIQIYTAKTDMGDEHTGEIVFWDDQGKVMEKIPYSFDLPNGTNIIKQQLVSGTNQDEFADIEAKITPIAKPSEIQ</sequence>
<dbReference type="OrthoDB" id="2655886at2"/>
<keyword evidence="1" id="KW-0732">Signal</keyword>
<proteinExistence type="predicted"/>
<feature type="signal peptide" evidence="1">
    <location>
        <begin position="1"/>
        <end position="22"/>
    </location>
</feature>
<feature type="chain" id="PRO_5025632279" description="DUF3221 domain-containing protein" evidence="1">
    <location>
        <begin position="23"/>
        <end position="142"/>
    </location>
</feature>
<dbReference type="RefSeq" id="WP_155704169.1">
    <property type="nucleotide sequence ID" value="NZ_CP034235.1"/>
</dbReference>
<gene>
    <name evidence="2" type="ORF">EHS13_31385</name>
</gene>
<evidence type="ECO:0000313" key="2">
    <source>
        <dbReference type="EMBL" id="QGQ99062.1"/>
    </source>
</evidence>
<dbReference type="Proteomes" id="UP000426246">
    <property type="component" value="Chromosome"/>
</dbReference>
<evidence type="ECO:0000256" key="1">
    <source>
        <dbReference type="SAM" id="SignalP"/>
    </source>
</evidence>
<dbReference type="EMBL" id="CP034235">
    <property type="protein sequence ID" value="QGQ99062.1"/>
    <property type="molecule type" value="Genomic_DNA"/>
</dbReference>
<name>A0A6B8RTG7_9BACL</name>
<protein>
    <recommendedName>
        <fullName evidence="4">DUF3221 domain-containing protein</fullName>
    </recommendedName>
</protein>
<evidence type="ECO:0000313" key="3">
    <source>
        <dbReference type="Proteomes" id="UP000426246"/>
    </source>
</evidence>
<dbReference type="AlphaFoldDB" id="A0A6B8RTG7"/>
<reference evidence="3" key="1">
    <citation type="submission" date="2018-11" db="EMBL/GenBank/DDBJ databases">
        <title>Complete genome sequence of Paenibacillus sp. ML311-T8.</title>
        <authorList>
            <person name="Nam Y.-D."/>
            <person name="Kang J."/>
            <person name="Chung W.-H."/>
            <person name="Park Y.S."/>
        </authorList>
    </citation>
    <scope>NUCLEOTIDE SEQUENCE [LARGE SCALE GENOMIC DNA]</scope>
    <source>
        <strain evidence="3">ML311-T8</strain>
    </source>
</reference>
<keyword evidence="3" id="KW-1185">Reference proteome</keyword>
<accession>A0A6B8RTG7</accession>
<dbReference type="KEGG" id="ppsc:EHS13_31385"/>
<organism evidence="2 3">
    <name type="scientific">Paenibacillus psychroresistens</name>
    <dbReference type="NCBI Taxonomy" id="1778678"/>
    <lineage>
        <taxon>Bacteria</taxon>
        <taxon>Bacillati</taxon>
        <taxon>Bacillota</taxon>
        <taxon>Bacilli</taxon>
        <taxon>Bacillales</taxon>
        <taxon>Paenibacillaceae</taxon>
        <taxon>Paenibacillus</taxon>
    </lineage>
</organism>
<evidence type="ECO:0008006" key="4">
    <source>
        <dbReference type="Google" id="ProtNLM"/>
    </source>
</evidence>